<gene>
    <name evidence="4" type="ORF">EDM22_12005</name>
</gene>
<organism evidence="4 5">
    <name type="scientific">Agromyces tardus</name>
    <dbReference type="NCBI Taxonomy" id="2583849"/>
    <lineage>
        <taxon>Bacteria</taxon>
        <taxon>Bacillati</taxon>
        <taxon>Actinomycetota</taxon>
        <taxon>Actinomycetes</taxon>
        <taxon>Micrococcales</taxon>
        <taxon>Microbacteriaceae</taxon>
        <taxon>Agromyces</taxon>
    </lineage>
</organism>
<dbReference type="InterPro" id="IPR051534">
    <property type="entry name" value="CBASS_pafABC_assoc_protein"/>
</dbReference>
<feature type="domain" description="WCX" evidence="3">
    <location>
        <begin position="249"/>
        <end position="320"/>
    </location>
</feature>
<reference evidence="4 5" key="1">
    <citation type="submission" date="2018-10" db="EMBL/GenBank/DDBJ databases">
        <title>Isolation, diversity and antibacterial activity of antinobacteria from the wheat rhizosphere soil.</title>
        <authorList>
            <person name="Sun T."/>
        </authorList>
    </citation>
    <scope>NUCLEOTIDE SEQUENCE [LARGE SCALE GENOMIC DNA]</scope>
    <source>
        <strain evidence="4 5">SJ-23</strain>
    </source>
</reference>
<evidence type="ECO:0000259" key="2">
    <source>
        <dbReference type="Pfam" id="PF19187"/>
    </source>
</evidence>
<dbReference type="PANTHER" id="PTHR34580:SF1">
    <property type="entry name" value="PROTEIN PAFC"/>
    <property type="match status" value="1"/>
</dbReference>
<dbReference type="Proteomes" id="UP000275048">
    <property type="component" value="Unassembled WGS sequence"/>
</dbReference>
<protein>
    <submittedName>
        <fullName evidence="4">WYL domain-containing protein</fullName>
    </submittedName>
</protein>
<dbReference type="EMBL" id="RHHB01000024">
    <property type="protein sequence ID" value="RNB47586.1"/>
    <property type="molecule type" value="Genomic_DNA"/>
</dbReference>
<evidence type="ECO:0000259" key="1">
    <source>
        <dbReference type="Pfam" id="PF13280"/>
    </source>
</evidence>
<dbReference type="Pfam" id="PF19187">
    <property type="entry name" value="HTH_PafC"/>
    <property type="match status" value="1"/>
</dbReference>
<name>A0A3M8A8R5_9MICO</name>
<dbReference type="PIRSF" id="PIRSF016838">
    <property type="entry name" value="PafC"/>
    <property type="match status" value="1"/>
</dbReference>
<dbReference type="Pfam" id="PF13280">
    <property type="entry name" value="WYL"/>
    <property type="match status" value="1"/>
</dbReference>
<proteinExistence type="predicted"/>
<dbReference type="OrthoDB" id="3171994at2"/>
<keyword evidence="5" id="KW-1185">Reference proteome</keyword>
<sequence length="343" mass="36877">MAARGAKRPAQLKAPDKLVFLLSLVPYLLEQRVVDVADAAAHFGTGEQEIRDAVRLIATSGLPGETGTYQPNDLFDIDWDSFEDDDVIVIVHHVAIDDAPRLSAREAAALIAGLQYLSASPENAGSAQLASLMAKLTEGASAAPSRLAVAESEADASLARIREAVAGGRQLEFTYRNALGHEGRRRVDPLRIASLGADWYLQAWCHTREDFRNFRVDRMSDLVVADAPIEDHSDREVPDTLFQGSDSDLDVVVDVAPDALPLLADYLADSRTEDVDGRLRVTLRLAHYHGLKRLIAGLPGLVTVVAPEEARAVVADWADAGLAGYRDAPSSVPDDAQSTGPTG</sequence>
<dbReference type="PANTHER" id="PTHR34580">
    <property type="match status" value="1"/>
</dbReference>
<dbReference type="InterPro" id="IPR043839">
    <property type="entry name" value="PafC_HTH"/>
</dbReference>
<dbReference type="InterPro" id="IPR026881">
    <property type="entry name" value="WYL_dom"/>
</dbReference>
<dbReference type="Pfam" id="PF25583">
    <property type="entry name" value="WCX"/>
    <property type="match status" value="1"/>
</dbReference>
<dbReference type="PROSITE" id="PS52050">
    <property type="entry name" value="WYL"/>
    <property type="match status" value="1"/>
</dbReference>
<comment type="caution">
    <text evidence="4">The sequence shown here is derived from an EMBL/GenBank/DDBJ whole genome shotgun (WGS) entry which is preliminary data.</text>
</comment>
<accession>A0A3M8A8R5</accession>
<feature type="domain" description="PafC HTH" evidence="2">
    <location>
        <begin position="16"/>
        <end position="137"/>
    </location>
</feature>
<dbReference type="AlphaFoldDB" id="A0A3M8A8R5"/>
<dbReference type="InterPro" id="IPR057727">
    <property type="entry name" value="WCX_dom"/>
</dbReference>
<evidence type="ECO:0000259" key="3">
    <source>
        <dbReference type="Pfam" id="PF25583"/>
    </source>
</evidence>
<dbReference type="InterPro" id="IPR028349">
    <property type="entry name" value="PafC-like"/>
</dbReference>
<feature type="domain" description="WYL" evidence="1">
    <location>
        <begin position="158"/>
        <end position="223"/>
    </location>
</feature>
<evidence type="ECO:0000313" key="5">
    <source>
        <dbReference type="Proteomes" id="UP000275048"/>
    </source>
</evidence>
<dbReference type="RefSeq" id="WP_122937287.1">
    <property type="nucleotide sequence ID" value="NZ_JBHSNT010000067.1"/>
</dbReference>
<evidence type="ECO:0000313" key="4">
    <source>
        <dbReference type="EMBL" id="RNB47586.1"/>
    </source>
</evidence>